<keyword evidence="5" id="KW-0808">Transferase</keyword>
<protein>
    <recommendedName>
        <fullName evidence="3">histidine kinase</fullName>
        <ecNumber evidence="3">2.7.13.3</ecNumber>
    </recommendedName>
</protein>
<sequence>MSNTHSLRKRLLWFVLVAILLAAVLQAVTAYRGALRQADAMFDEHLQQMARSLRGGIPLGLPQAGAEDDPGYDLYVQIWGQDGTQIFRSTRSALPPRAVLGFSDVEAHGNSYRVYTLQTSLQTVQIAQDLSARTARARALALRAVLPFAWLTPLLMLAVWWIIKRSLAPIERTRRVVAGRAADDFSPLEGAGLPDEVRPLVDEINLLFGRVREAFEAQKNFVADAAHELRSPLTALKLQAQTLRRLDADPAAREAGIARLNQGIDRAIRGVEQLLLLAREEAGSGQAAGASARVDLRQVVQLGVADVLPQARHKRIDLGLAGDRPAQAMPEVSGQLEALRILLRNLLENAVKYTPPGGQVDVSLELRQGQPVLTVEDSGPGIAPENRPRVFDRFFRASDTAQETGSGLGLAIVKAIADRHGAVLALDASARLGGLKVEVRFAPARTV</sequence>
<evidence type="ECO:0000256" key="9">
    <source>
        <dbReference type="ARBA" id="ARBA00022840"/>
    </source>
</evidence>
<dbReference type="Pfam" id="PF08521">
    <property type="entry name" value="2CSK_N"/>
    <property type="match status" value="1"/>
</dbReference>
<comment type="catalytic activity">
    <reaction evidence="1">
        <text>ATP + protein L-histidine = ADP + protein N-phospho-L-histidine.</text>
        <dbReference type="EC" id="2.7.13.3"/>
    </reaction>
</comment>
<feature type="domain" description="HAMP" evidence="15">
    <location>
        <begin position="164"/>
        <end position="216"/>
    </location>
</feature>
<evidence type="ECO:0000256" key="7">
    <source>
        <dbReference type="ARBA" id="ARBA00022741"/>
    </source>
</evidence>
<dbReference type="SUPFAM" id="SSF47384">
    <property type="entry name" value="Homodimeric domain of signal transducing histidine kinase"/>
    <property type="match status" value="1"/>
</dbReference>
<evidence type="ECO:0000256" key="10">
    <source>
        <dbReference type="ARBA" id="ARBA00022989"/>
    </source>
</evidence>
<evidence type="ECO:0000259" key="14">
    <source>
        <dbReference type="PROSITE" id="PS50109"/>
    </source>
</evidence>
<comment type="subcellular location">
    <subcellularLocation>
        <location evidence="2">Membrane</location>
        <topology evidence="2">Multi-pass membrane protein</topology>
    </subcellularLocation>
</comment>
<dbReference type="SUPFAM" id="SSF55874">
    <property type="entry name" value="ATPase domain of HSP90 chaperone/DNA topoisomerase II/histidine kinase"/>
    <property type="match status" value="1"/>
</dbReference>
<dbReference type="Pfam" id="PF00512">
    <property type="entry name" value="HisKA"/>
    <property type="match status" value="1"/>
</dbReference>
<evidence type="ECO:0000256" key="12">
    <source>
        <dbReference type="ARBA" id="ARBA00023136"/>
    </source>
</evidence>
<dbReference type="CDD" id="cd00075">
    <property type="entry name" value="HATPase"/>
    <property type="match status" value="1"/>
</dbReference>
<keyword evidence="9 16" id="KW-0067">ATP-binding</keyword>
<evidence type="ECO:0000256" key="13">
    <source>
        <dbReference type="SAM" id="Phobius"/>
    </source>
</evidence>
<evidence type="ECO:0000256" key="6">
    <source>
        <dbReference type="ARBA" id="ARBA00022692"/>
    </source>
</evidence>
<dbReference type="InterPro" id="IPR003661">
    <property type="entry name" value="HisK_dim/P_dom"/>
</dbReference>
<dbReference type="PANTHER" id="PTHR45436">
    <property type="entry name" value="SENSOR HISTIDINE KINASE YKOH"/>
    <property type="match status" value="1"/>
</dbReference>
<keyword evidence="8" id="KW-0418">Kinase</keyword>
<evidence type="ECO:0000256" key="3">
    <source>
        <dbReference type="ARBA" id="ARBA00012438"/>
    </source>
</evidence>
<dbReference type="GO" id="GO:0005886">
    <property type="term" value="C:plasma membrane"/>
    <property type="evidence" value="ECO:0007669"/>
    <property type="project" value="TreeGrafter"/>
</dbReference>
<dbReference type="Gene3D" id="1.10.287.130">
    <property type="match status" value="1"/>
</dbReference>
<organism evidence="16">
    <name type="scientific">Polaromonas hydrogenivorans</name>
    <dbReference type="NCBI Taxonomy" id="335476"/>
    <lineage>
        <taxon>Bacteria</taxon>
        <taxon>Pseudomonadati</taxon>
        <taxon>Pseudomonadota</taxon>
        <taxon>Betaproteobacteria</taxon>
        <taxon>Burkholderiales</taxon>
        <taxon>Comamonadaceae</taxon>
        <taxon>Polaromonas</taxon>
    </lineage>
</organism>
<reference evidence="16" key="1">
    <citation type="submission" date="2024-05" db="EMBL/GenBank/DDBJ databases">
        <authorList>
            <person name="Bunk B."/>
            <person name="Swiderski J."/>
            <person name="Sproer C."/>
            <person name="Thiel V."/>
        </authorList>
    </citation>
    <scope>NUCLEOTIDE SEQUENCE</scope>
    <source>
        <strain evidence="16">DSM 17735</strain>
    </source>
</reference>
<dbReference type="InterPro" id="IPR013727">
    <property type="entry name" value="2CSK_N"/>
</dbReference>
<dbReference type="PANTHER" id="PTHR45436:SF14">
    <property type="entry name" value="SENSOR PROTEIN QSEC"/>
    <property type="match status" value="1"/>
</dbReference>
<dbReference type="PROSITE" id="PS50109">
    <property type="entry name" value="HIS_KIN"/>
    <property type="match status" value="1"/>
</dbReference>
<evidence type="ECO:0000256" key="8">
    <source>
        <dbReference type="ARBA" id="ARBA00022777"/>
    </source>
</evidence>
<dbReference type="GO" id="GO:0000155">
    <property type="term" value="F:phosphorelay sensor kinase activity"/>
    <property type="evidence" value="ECO:0007669"/>
    <property type="project" value="InterPro"/>
</dbReference>
<dbReference type="InterPro" id="IPR050428">
    <property type="entry name" value="TCS_sensor_his_kinase"/>
</dbReference>
<evidence type="ECO:0000256" key="5">
    <source>
        <dbReference type="ARBA" id="ARBA00022679"/>
    </source>
</evidence>
<keyword evidence="10 13" id="KW-1133">Transmembrane helix</keyword>
<dbReference type="InterPro" id="IPR004358">
    <property type="entry name" value="Sig_transdc_His_kin-like_C"/>
</dbReference>
<feature type="transmembrane region" description="Helical" evidence="13">
    <location>
        <begin position="140"/>
        <end position="163"/>
    </location>
</feature>
<dbReference type="PROSITE" id="PS50885">
    <property type="entry name" value="HAMP"/>
    <property type="match status" value="1"/>
</dbReference>
<accession>A0AAU7LU82</accession>
<dbReference type="EC" id="2.7.13.3" evidence="3"/>
<name>A0AAU7LU82_9BURK</name>
<keyword evidence="6 13" id="KW-0812">Transmembrane</keyword>
<gene>
    <name evidence="16" type="ORF">ABLV49_05380</name>
</gene>
<evidence type="ECO:0000256" key="1">
    <source>
        <dbReference type="ARBA" id="ARBA00000085"/>
    </source>
</evidence>
<keyword evidence="7" id="KW-0547">Nucleotide-binding</keyword>
<dbReference type="EMBL" id="CP157675">
    <property type="protein sequence ID" value="XBP71237.1"/>
    <property type="molecule type" value="Genomic_DNA"/>
</dbReference>
<evidence type="ECO:0000256" key="2">
    <source>
        <dbReference type="ARBA" id="ARBA00004141"/>
    </source>
</evidence>
<dbReference type="Gene3D" id="3.30.565.10">
    <property type="entry name" value="Histidine kinase-like ATPase, C-terminal domain"/>
    <property type="match status" value="1"/>
</dbReference>
<dbReference type="PRINTS" id="PR00344">
    <property type="entry name" value="BCTRLSENSOR"/>
</dbReference>
<dbReference type="SMART" id="SM00387">
    <property type="entry name" value="HATPase_c"/>
    <property type="match status" value="1"/>
</dbReference>
<dbReference type="SMART" id="SM00388">
    <property type="entry name" value="HisKA"/>
    <property type="match status" value="1"/>
</dbReference>
<evidence type="ECO:0000313" key="16">
    <source>
        <dbReference type="EMBL" id="XBP71237.1"/>
    </source>
</evidence>
<dbReference type="InterPro" id="IPR005467">
    <property type="entry name" value="His_kinase_dom"/>
</dbReference>
<keyword evidence="11" id="KW-0902">Two-component regulatory system</keyword>
<dbReference type="InterPro" id="IPR003660">
    <property type="entry name" value="HAMP_dom"/>
</dbReference>
<dbReference type="InterPro" id="IPR003594">
    <property type="entry name" value="HATPase_dom"/>
</dbReference>
<evidence type="ECO:0000256" key="4">
    <source>
        <dbReference type="ARBA" id="ARBA00022553"/>
    </source>
</evidence>
<dbReference type="AlphaFoldDB" id="A0AAU7LU82"/>
<dbReference type="Pfam" id="PF02518">
    <property type="entry name" value="HATPase_c"/>
    <property type="match status" value="1"/>
</dbReference>
<evidence type="ECO:0000259" key="15">
    <source>
        <dbReference type="PROSITE" id="PS50885"/>
    </source>
</evidence>
<keyword evidence="4" id="KW-0597">Phosphoprotein</keyword>
<feature type="domain" description="Histidine kinase" evidence="14">
    <location>
        <begin position="224"/>
        <end position="445"/>
    </location>
</feature>
<keyword evidence="12 13" id="KW-0472">Membrane</keyword>
<evidence type="ECO:0000256" key="11">
    <source>
        <dbReference type="ARBA" id="ARBA00023012"/>
    </source>
</evidence>
<dbReference type="GO" id="GO:0005524">
    <property type="term" value="F:ATP binding"/>
    <property type="evidence" value="ECO:0007669"/>
    <property type="project" value="UniProtKB-KW"/>
</dbReference>
<dbReference type="RefSeq" id="WP_349280610.1">
    <property type="nucleotide sequence ID" value="NZ_CBCSCU010000021.1"/>
</dbReference>
<dbReference type="CDD" id="cd00082">
    <property type="entry name" value="HisKA"/>
    <property type="match status" value="1"/>
</dbReference>
<proteinExistence type="predicted"/>
<dbReference type="InterPro" id="IPR036097">
    <property type="entry name" value="HisK_dim/P_sf"/>
</dbReference>
<dbReference type="InterPro" id="IPR036890">
    <property type="entry name" value="HATPase_C_sf"/>
</dbReference>